<evidence type="ECO:0000256" key="2">
    <source>
        <dbReference type="ARBA" id="ARBA00001947"/>
    </source>
</evidence>
<name>A0ABQ4QH33_9HYPH</name>
<dbReference type="PANTHER" id="PTHR43808:SF25">
    <property type="entry name" value="PEPTIDASE M20 DIMERISATION DOMAIN-CONTAINING PROTEIN"/>
    <property type="match status" value="1"/>
</dbReference>
<dbReference type="RefSeq" id="WP_147832368.1">
    <property type="nucleotide sequence ID" value="NZ_BPQG01000035.1"/>
</dbReference>
<comment type="cofactor">
    <cofactor evidence="2">
        <name>Zn(2+)</name>
        <dbReference type="ChEBI" id="CHEBI:29105"/>
    </cofactor>
</comment>
<evidence type="ECO:0000313" key="10">
    <source>
        <dbReference type="Proteomes" id="UP001055117"/>
    </source>
</evidence>
<dbReference type="InterPro" id="IPR050072">
    <property type="entry name" value="Peptidase_M20A"/>
</dbReference>
<evidence type="ECO:0000256" key="4">
    <source>
        <dbReference type="ARBA" id="ARBA00022723"/>
    </source>
</evidence>
<keyword evidence="10" id="KW-1185">Reference proteome</keyword>
<keyword evidence="7" id="KW-0170">Cobalt</keyword>
<organism evidence="9 10">
    <name type="scientific">Methylobacterium cerastii</name>
    <dbReference type="NCBI Taxonomy" id="932741"/>
    <lineage>
        <taxon>Bacteria</taxon>
        <taxon>Pseudomonadati</taxon>
        <taxon>Pseudomonadota</taxon>
        <taxon>Alphaproteobacteria</taxon>
        <taxon>Hyphomicrobiales</taxon>
        <taxon>Methylobacteriaceae</taxon>
        <taxon>Methylobacterium</taxon>
    </lineage>
</organism>
<evidence type="ECO:0000256" key="6">
    <source>
        <dbReference type="ARBA" id="ARBA00022833"/>
    </source>
</evidence>
<dbReference type="Proteomes" id="UP001055117">
    <property type="component" value="Unassembled WGS sequence"/>
</dbReference>
<accession>A0ABQ4QH33</accession>
<dbReference type="Gene3D" id="3.30.70.360">
    <property type="match status" value="1"/>
</dbReference>
<evidence type="ECO:0000313" key="9">
    <source>
        <dbReference type="EMBL" id="GJD44553.1"/>
    </source>
</evidence>
<sequence>MPLDPALADRIAASVAHGFAEQVAHTQALVRFGSTRGAEHAIQDFVLGAFRARGYATERFAIDAAAIVGHPGGARVADGHSEAPIVAGLHRPRGVGGRSLILQAHVDVVPPGPLDLWTHPPFDPVIDGDWLYGRGAADMKAGHAANLFALDALRRIGLQPAAAVTILSVVEEESTGNGALAAHLHGYRADAVLIPEPMDEALVRANTGVLWFTVEVRGRPVHVRAMGAGANAIDATYRVIGALRDLEGRWNADRAGRPHFSDVAHPINLNVGRIEGGDWNSSVPAWCRVGCRIALYPGTRAADAAAEVEAAVAAFARADPFLADAPPRVTFDGFFAEGYVLEPGSEAEGVLAAAHRRATGAELTGIMAPCYLDTRVHALYEQVPALCYGPASENIHGFDERVSLRSVQRITTAMALFVAEWCGTERLEAGG</sequence>
<comment type="similarity">
    <text evidence="3">Belongs to the peptidase M20A family.</text>
</comment>
<evidence type="ECO:0000256" key="7">
    <source>
        <dbReference type="ARBA" id="ARBA00023285"/>
    </source>
</evidence>
<dbReference type="InterPro" id="IPR010182">
    <property type="entry name" value="ArgE/DapE"/>
</dbReference>
<dbReference type="EMBL" id="BPQG01000035">
    <property type="protein sequence ID" value="GJD44553.1"/>
    <property type="molecule type" value="Genomic_DNA"/>
</dbReference>
<feature type="domain" description="Peptidase M20 dimerisation" evidence="8">
    <location>
        <begin position="205"/>
        <end position="317"/>
    </location>
</feature>
<dbReference type="Pfam" id="PF07687">
    <property type="entry name" value="M20_dimer"/>
    <property type="match status" value="1"/>
</dbReference>
<evidence type="ECO:0000256" key="5">
    <source>
        <dbReference type="ARBA" id="ARBA00022801"/>
    </source>
</evidence>
<gene>
    <name evidence="9" type="primary">argE_2</name>
    <name evidence="9" type="ORF">AFCDBAGC_2420</name>
</gene>
<protein>
    <submittedName>
        <fullName evidence="9">Acetylornithine deacetylase</fullName>
    </submittedName>
</protein>
<reference evidence="9 10" key="1">
    <citation type="journal article" date="2021" name="Front. Microbiol.">
        <title>Comprehensive Comparative Genomics and Phenotyping of Methylobacterium Species.</title>
        <authorList>
            <person name="Alessa O."/>
            <person name="Ogura Y."/>
            <person name="Fujitani Y."/>
            <person name="Takami H."/>
            <person name="Hayashi T."/>
            <person name="Sahin N."/>
            <person name="Tani A."/>
        </authorList>
    </citation>
    <scope>NUCLEOTIDE SEQUENCE [LARGE SCALE GENOMIC DNA]</scope>
    <source>
        <strain evidence="9 10">DSM 23679</strain>
    </source>
</reference>
<evidence type="ECO:0000259" key="8">
    <source>
        <dbReference type="Pfam" id="PF07687"/>
    </source>
</evidence>
<evidence type="ECO:0000256" key="3">
    <source>
        <dbReference type="ARBA" id="ARBA00006247"/>
    </source>
</evidence>
<dbReference type="PANTHER" id="PTHR43808">
    <property type="entry name" value="ACETYLORNITHINE DEACETYLASE"/>
    <property type="match status" value="1"/>
</dbReference>
<dbReference type="InterPro" id="IPR036264">
    <property type="entry name" value="Bact_exopeptidase_dim_dom"/>
</dbReference>
<dbReference type="SUPFAM" id="SSF53187">
    <property type="entry name" value="Zn-dependent exopeptidases"/>
    <property type="match status" value="1"/>
</dbReference>
<comment type="caution">
    <text evidence="9">The sequence shown here is derived from an EMBL/GenBank/DDBJ whole genome shotgun (WGS) entry which is preliminary data.</text>
</comment>
<dbReference type="Gene3D" id="3.40.630.10">
    <property type="entry name" value="Zn peptidases"/>
    <property type="match status" value="1"/>
</dbReference>
<evidence type="ECO:0000256" key="1">
    <source>
        <dbReference type="ARBA" id="ARBA00001941"/>
    </source>
</evidence>
<dbReference type="NCBIfam" id="TIGR01910">
    <property type="entry name" value="DapE-ArgE"/>
    <property type="match status" value="1"/>
</dbReference>
<keyword evidence="5" id="KW-0378">Hydrolase</keyword>
<dbReference type="InterPro" id="IPR002933">
    <property type="entry name" value="Peptidase_M20"/>
</dbReference>
<dbReference type="NCBIfam" id="NF005306">
    <property type="entry name" value="PRK06837.1"/>
    <property type="match status" value="1"/>
</dbReference>
<dbReference type="Pfam" id="PF01546">
    <property type="entry name" value="Peptidase_M20"/>
    <property type="match status" value="1"/>
</dbReference>
<proteinExistence type="inferred from homology"/>
<dbReference type="InterPro" id="IPR011650">
    <property type="entry name" value="Peptidase_M20_dimer"/>
</dbReference>
<keyword evidence="4" id="KW-0479">Metal-binding</keyword>
<dbReference type="SUPFAM" id="SSF55031">
    <property type="entry name" value="Bacterial exopeptidase dimerisation domain"/>
    <property type="match status" value="1"/>
</dbReference>
<keyword evidence="6" id="KW-0862">Zinc</keyword>
<comment type="cofactor">
    <cofactor evidence="1">
        <name>Co(2+)</name>
        <dbReference type="ChEBI" id="CHEBI:48828"/>
    </cofactor>
</comment>